<dbReference type="InterPro" id="IPR052709">
    <property type="entry name" value="Transposase-MT_Hybrid"/>
</dbReference>
<gene>
    <name evidence="1" type="ORF">MCOR_55189</name>
</gene>
<dbReference type="Gene3D" id="3.30.420.10">
    <property type="entry name" value="Ribonuclease H-like superfamily/Ribonuclease H"/>
    <property type="match status" value="2"/>
</dbReference>
<dbReference type="EMBL" id="CACVKT020009750">
    <property type="protein sequence ID" value="CAC5423196.1"/>
    <property type="molecule type" value="Genomic_DNA"/>
</dbReference>
<sequence>MNSLTDDVIPSVDVQSDLTSYCSTLEILKSNLLDGKSNQKLECVKKINFAKNLSEFANLENYEEALVNTKVEQRAVIKFCVDIGKTPTETHKFLKQSEKHIKVSRSLVIKGHKRFGDGRDNLEDNEREGRPSFRESDAIKDKVLNVINSDRRLTVREVADKCDISKTTAHHILANDLNMNRVCVRWVPRLLTAEHFTKRMELSNQFIKKVSRRGIRFLDRIITTDESWFHFYDLSDLEKKKRPYLAANVEQVILHQDNAPAHTSLKTHLEIDLLGFECLKHPPYSPDLAPMDFAVFPHIKSFLRGQRFDDLPELRQENVNSFIEKDVAILHNIARVASVPQYYSDSKTAEVLEAGALPIFLDILKLQKPGVQALTANVLWTMAFDDYVAKEVKSFTALIEWLQNLSESSDKVSRSNLKKSVVFYCAKGEER</sequence>
<dbReference type="GO" id="GO:0003676">
    <property type="term" value="F:nucleic acid binding"/>
    <property type="evidence" value="ECO:0007669"/>
    <property type="project" value="InterPro"/>
</dbReference>
<evidence type="ECO:0000313" key="2">
    <source>
        <dbReference type="Proteomes" id="UP000507470"/>
    </source>
</evidence>
<dbReference type="InterPro" id="IPR036397">
    <property type="entry name" value="RNaseH_sf"/>
</dbReference>
<proteinExistence type="predicted"/>
<dbReference type="AlphaFoldDB" id="A0A6J8ETW2"/>
<dbReference type="PANTHER" id="PTHR46060">
    <property type="entry name" value="MARINER MOS1 TRANSPOSASE-LIKE PROTEIN"/>
    <property type="match status" value="1"/>
</dbReference>
<protein>
    <recommendedName>
        <fullName evidence="3">SETMAR</fullName>
    </recommendedName>
</protein>
<evidence type="ECO:0000313" key="1">
    <source>
        <dbReference type="EMBL" id="CAC5423196.1"/>
    </source>
</evidence>
<reference evidence="1 2" key="1">
    <citation type="submission" date="2020-06" db="EMBL/GenBank/DDBJ databases">
        <authorList>
            <person name="Li R."/>
            <person name="Bekaert M."/>
        </authorList>
    </citation>
    <scope>NUCLEOTIDE SEQUENCE [LARGE SCALE GENOMIC DNA]</scope>
    <source>
        <strain evidence="2">wild</strain>
    </source>
</reference>
<name>A0A6J8ETW2_MYTCO</name>
<dbReference type="OrthoDB" id="6154603at2759"/>
<evidence type="ECO:0008006" key="3">
    <source>
        <dbReference type="Google" id="ProtNLM"/>
    </source>
</evidence>
<dbReference type="PANTHER" id="PTHR46060:SF1">
    <property type="entry name" value="MARINER MOS1 TRANSPOSASE-LIKE PROTEIN"/>
    <property type="match status" value="1"/>
</dbReference>
<keyword evidence="2" id="KW-1185">Reference proteome</keyword>
<dbReference type="Proteomes" id="UP000507470">
    <property type="component" value="Unassembled WGS sequence"/>
</dbReference>
<accession>A0A6J8ETW2</accession>
<organism evidence="1 2">
    <name type="scientific">Mytilus coruscus</name>
    <name type="common">Sea mussel</name>
    <dbReference type="NCBI Taxonomy" id="42192"/>
    <lineage>
        <taxon>Eukaryota</taxon>
        <taxon>Metazoa</taxon>
        <taxon>Spiralia</taxon>
        <taxon>Lophotrochozoa</taxon>
        <taxon>Mollusca</taxon>
        <taxon>Bivalvia</taxon>
        <taxon>Autobranchia</taxon>
        <taxon>Pteriomorphia</taxon>
        <taxon>Mytilida</taxon>
        <taxon>Mytiloidea</taxon>
        <taxon>Mytilidae</taxon>
        <taxon>Mytilinae</taxon>
        <taxon>Mytilus</taxon>
    </lineage>
</organism>